<dbReference type="PANTHER" id="PTHR42870:SF1">
    <property type="entry name" value="NON-SPECIFIC LIPID-TRANSFER PROTEIN-LIKE 2"/>
    <property type="match status" value="1"/>
</dbReference>
<dbReference type="NCBIfam" id="NF004936">
    <property type="entry name" value="PRK06289.1"/>
    <property type="match status" value="1"/>
</dbReference>
<dbReference type="CDD" id="cd00829">
    <property type="entry name" value="SCP-x_thiolase"/>
    <property type="match status" value="1"/>
</dbReference>
<dbReference type="AlphaFoldDB" id="A0A059E0C5"/>
<dbReference type="InterPro" id="IPR016039">
    <property type="entry name" value="Thiolase-like"/>
</dbReference>
<organism evidence="3 4">
    <name type="scientific">Hyphomonas atlantica</name>
    <dbReference type="NCBI Taxonomy" id="1280948"/>
    <lineage>
        <taxon>Bacteria</taxon>
        <taxon>Pseudomonadati</taxon>
        <taxon>Pseudomonadota</taxon>
        <taxon>Alphaproteobacteria</taxon>
        <taxon>Hyphomonadales</taxon>
        <taxon>Hyphomonadaceae</taxon>
        <taxon>Hyphomonas</taxon>
    </lineage>
</organism>
<dbReference type="InterPro" id="IPR020616">
    <property type="entry name" value="Thiolase_N"/>
</dbReference>
<comment type="caution">
    <text evidence="3">The sequence shown here is derived from an EMBL/GenBank/DDBJ whole genome shotgun (WGS) entry which is preliminary data.</text>
</comment>
<feature type="domain" description="Thiolase C-terminal" evidence="2">
    <location>
        <begin position="273"/>
        <end position="408"/>
    </location>
</feature>
<accession>A0A059E0C5</accession>
<dbReference type="Pfam" id="PF00108">
    <property type="entry name" value="Thiolase_N"/>
    <property type="match status" value="1"/>
</dbReference>
<sequence>MTAPVYILGGTQSDFSLNWTRDNKSLFDLFSDTVLKALEKTGLDPKDVDVGHVGNFVAELFTGQGMLGGYFGHVHPDFSGMPASRHEGACASGSLAILAAMSDIQSGRYGLACVAGIEMMRNVHGDQAAKNLGAAAWVGREAQGRKYVWPAMFSDLCDEYERRYGLNYDHLMGISKINFENGRRNPNSQARNWKFTDKSFTADDEANPVIDGWMRRQDCGQVTDGAAVVFLASEERAQQYAKERDIDIEELAVIRGWGHTTAPLMMETKLEESRDQDYVLPWTRKAITDAYARAGISGVEEVDAIETHDCFSITEYMAIEHFGITAPGEAWKAIEDGRIAMDGSIPVNPSGGLIGLGHPVGATGVRMMLDSYRQVTDQAGDNQVEGARTMATFNVGGSGTTNCSFVIGTAE</sequence>
<dbReference type="Gene3D" id="3.40.47.10">
    <property type="match status" value="1"/>
</dbReference>
<dbReference type="InterPro" id="IPR055140">
    <property type="entry name" value="Thiolase_C_2"/>
</dbReference>
<evidence type="ECO:0008006" key="5">
    <source>
        <dbReference type="Google" id="ProtNLM"/>
    </source>
</evidence>
<evidence type="ECO:0000313" key="4">
    <source>
        <dbReference type="Proteomes" id="UP000024547"/>
    </source>
</evidence>
<evidence type="ECO:0000259" key="2">
    <source>
        <dbReference type="Pfam" id="PF22691"/>
    </source>
</evidence>
<evidence type="ECO:0000313" key="3">
    <source>
        <dbReference type="EMBL" id="KCZ60386.1"/>
    </source>
</evidence>
<reference evidence="3 4" key="1">
    <citation type="journal article" date="2014" name="Antonie Van Leeuwenhoek">
        <title>Hyphomonas beringensis sp. nov. and Hyphomonas chukchiensis sp. nov., isolated from surface seawater of the Bering Sea and Chukchi Sea.</title>
        <authorList>
            <person name="Li C."/>
            <person name="Lai Q."/>
            <person name="Li G."/>
            <person name="Dong C."/>
            <person name="Wang J."/>
            <person name="Liao Y."/>
            <person name="Shao Z."/>
        </authorList>
    </citation>
    <scope>NUCLEOTIDE SEQUENCE [LARGE SCALE GENOMIC DNA]</scope>
    <source>
        <strain evidence="3 4">22II1-22F38</strain>
    </source>
</reference>
<dbReference type="Proteomes" id="UP000024547">
    <property type="component" value="Unassembled WGS sequence"/>
</dbReference>
<dbReference type="STRING" id="1280948.HY36_05245"/>
<dbReference type="GO" id="GO:0003988">
    <property type="term" value="F:acetyl-CoA C-acyltransferase activity"/>
    <property type="evidence" value="ECO:0007669"/>
    <property type="project" value="UniProtKB-ARBA"/>
</dbReference>
<dbReference type="SUPFAM" id="SSF53901">
    <property type="entry name" value="Thiolase-like"/>
    <property type="match status" value="1"/>
</dbReference>
<dbReference type="PATRIC" id="fig|1280948.3.peg.2107"/>
<dbReference type="eggNOG" id="COG0183">
    <property type="taxonomic scope" value="Bacteria"/>
</dbReference>
<dbReference type="EMBL" id="AWFH01000023">
    <property type="protein sequence ID" value="KCZ60386.1"/>
    <property type="molecule type" value="Genomic_DNA"/>
</dbReference>
<dbReference type="PANTHER" id="PTHR42870">
    <property type="entry name" value="ACETYL-COA C-ACETYLTRANSFERASE"/>
    <property type="match status" value="1"/>
</dbReference>
<dbReference type="RefSeq" id="WP_035552184.1">
    <property type="nucleotide sequence ID" value="NZ_AWFH01000023.1"/>
</dbReference>
<name>A0A059E0C5_9PROT</name>
<dbReference type="GeneID" id="92501125"/>
<dbReference type="PIRSF" id="PIRSF000429">
    <property type="entry name" value="Ac-CoA_Ac_transf"/>
    <property type="match status" value="1"/>
</dbReference>
<protein>
    <recommendedName>
        <fullName evidence="5">Acetyl-CoA acetyltransferase</fullName>
    </recommendedName>
</protein>
<gene>
    <name evidence="3" type="ORF">HY36_05245</name>
</gene>
<proteinExistence type="predicted"/>
<dbReference type="InterPro" id="IPR002155">
    <property type="entry name" value="Thiolase"/>
</dbReference>
<evidence type="ECO:0000259" key="1">
    <source>
        <dbReference type="Pfam" id="PF00108"/>
    </source>
</evidence>
<keyword evidence="4" id="KW-1185">Reference proteome</keyword>
<feature type="domain" description="Thiolase N-terminal" evidence="1">
    <location>
        <begin position="21"/>
        <end position="131"/>
    </location>
</feature>
<dbReference type="Pfam" id="PF22691">
    <property type="entry name" value="Thiolase_C_1"/>
    <property type="match status" value="1"/>
</dbReference>
<dbReference type="OrthoDB" id="9790314at2"/>